<keyword evidence="2" id="KW-1185">Reference proteome</keyword>
<accession>A0A543NJ76</accession>
<protein>
    <submittedName>
        <fullName evidence="1">Uncharacterized protein (DUF952 family)</fullName>
    </submittedName>
</protein>
<gene>
    <name evidence="1" type="ORF">FHX37_1731</name>
</gene>
<proteinExistence type="predicted"/>
<dbReference type="AlphaFoldDB" id="A0A543NJ76"/>
<sequence>MRYLLHLTDEKVWSAAPTEIAPASLETEGFVHASPDEATALAVANHVLPGTNEQQVALVIDTTLLPAEVRWEAPSPAPPPGVGPQALFPHIYGPVPRSAVVAVRYLRRDTSGAFVAME</sequence>
<dbReference type="EMBL" id="VFQC01000001">
    <property type="protein sequence ID" value="TQN31810.1"/>
    <property type="molecule type" value="Genomic_DNA"/>
</dbReference>
<dbReference type="RefSeq" id="WP_141923403.1">
    <property type="nucleotide sequence ID" value="NZ_VFQC01000001.1"/>
</dbReference>
<dbReference type="Pfam" id="PF06108">
    <property type="entry name" value="DUF952"/>
    <property type="match status" value="1"/>
</dbReference>
<organism evidence="1 2">
    <name type="scientific">Haloactinospora alba</name>
    <dbReference type="NCBI Taxonomy" id="405555"/>
    <lineage>
        <taxon>Bacteria</taxon>
        <taxon>Bacillati</taxon>
        <taxon>Actinomycetota</taxon>
        <taxon>Actinomycetes</taxon>
        <taxon>Streptosporangiales</taxon>
        <taxon>Nocardiopsidaceae</taxon>
        <taxon>Haloactinospora</taxon>
    </lineage>
</organism>
<dbReference type="InterPro" id="IPR009297">
    <property type="entry name" value="DUF952"/>
</dbReference>
<dbReference type="Gene3D" id="3.20.170.20">
    <property type="entry name" value="Protein of unknown function DUF952"/>
    <property type="match status" value="1"/>
</dbReference>
<reference evidence="1 2" key="1">
    <citation type="submission" date="2019-06" db="EMBL/GenBank/DDBJ databases">
        <title>Sequencing the genomes of 1000 actinobacteria strains.</title>
        <authorList>
            <person name="Klenk H.-P."/>
        </authorList>
    </citation>
    <scope>NUCLEOTIDE SEQUENCE [LARGE SCALE GENOMIC DNA]</scope>
    <source>
        <strain evidence="1 2">DSM 45015</strain>
    </source>
</reference>
<evidence type="ECO:0000313" key="1">
    <source>
        <dbReference type="EMBL" id="TQN31810.1"/>
    </source>
</evidence>
<evidence type="ECO:0000313" key="2">
    <source>
        <dbReference type="Proteomes" id="UP000317422"/>
    </source>
</evidence>
<dbReference type="OrthoDB" id="9798288at2"/>
<comment type="caution">
    <text evidence="1">The sequence shown here is derived from an EMBL/GenBank/DDBJ whole genome shotgun (WGS) entry which is preliminary data.</text>
</comment>
<dbReference type="Proteomes" id="UP000317422">
    <property type="component" value="Unassembled WGS sequence"/>
</dbReference>
<name>A0A543NJ76_9ACTN</name>
<dbReference type="SUPFAM" id="SSF56399">
    <property type="entry name" value="ADP-ribosylation"/>
    <property type="match status" value="1"/>
</dbReference>